<evidence type="ECO:0000256" key="4">
    <source>
        <dbReference type="ARBA" id="ARBA00023136"/>
    </source>
</evidence>
<dbReference type="PANTHER" id="PTHR30518:SF2">
    <property type="entry name" value="ENDOLYTIC MUREIN TRANSGLYCOSYLASE"/>
    <property type="match status" value="1"/>
</dbReference>
<feature type="site" description="Important for catalytic activity" evidence="7">
    <location>
        <position position="214"/>
    </location>
</feature>
<proteinExistence type="inferred from homology"/>
<comment type="similarity">
    <text evidence="7">Belongs to the transglycosylase MltG family.</text>
</comment>
<keyword evidence="3 7" id="KW-1133">Transmembrane helix</keyword>
<dbReference type="InterPro" id="IPR003770">
    <property type="entry name" value="MLTG-like"/>
</dbReference>
<keyword evidence="1 7" id="KW-1003">Cell membrane</keyword>
<keyword evidence="6 7" id="KW-0961">Cell wall biogenesis/degradation</keyword>
<keyword evidence="4 7" id="KW-0472">Membrane</keyword>
<gene>
    <name evidence="7 8" type="primary">mltG</name>
    <name evidence="8" type="ORF">Azoinq_14230</name>
</gene>
<dbReference type="GO" id="GO:0005886">
    <property type="term" value="C:plasma membrane"/>
    <property type="evidence" value="ECO:0007669"/>
    <property type="project" value="UniProtKB-UniRule"/>
</dbReference>
<evidence type="ECO:0000256" key="5">
    <source>
        <dbReference type="ARBA" id="ARBA00023239"/>
    </source>
</evidence>
<comment type="function">
    <text evidence="7">Functions as a peptidoglycan terminase that cleaves nascent peptidoglycan strands endolytically to terminate their elongation.</text>
</comment>
<dbReference type="Pfam" id="PF02618">
    <property type="entry name" value="YceG"/>
    <property type="match status" value="1"/>
</dbReference>
<comment type="catalytic activity">
    <reaction evidence="7">
        <text>a peptidoglycan chain = a peptidoglycan chain with N-acetyl-1,6-anhydromuramyl-[peptide] at the reducing end + a peptidoglycan chain with N-acetylglucosamine at the non-reducing end.</text>
        <dbReference type="EC" id="4.2.2.29"/>
    </reaction>
</comment>
<accession>A0A975SNA8</accession>
<dbReference type="AlphaFoldDB" id="A0A975SNA8"/>
<protein>
    <recommendedName>
        <fullName evidence="7">Endolytic murein transglycosylase</fullName>
        <ecNumber evidence="7">4.2.2.29</ecNumber>
    </recommendedName>
    <alternativeName>
        <fullName evidence="7">Peptidoglycan lytic transglycosylase</fullName>
    </alternativeName>
    <alternativeName>
        <fullName evidence="7">Peptidoglycan polymerization terminase</fullName>
    </alternativeName>
</protein>
<sequence>MKFFWRLLGGVGAFALLGAVLLAWRAFTPIALSQSPLDVQISSGSTARAVGRQVAEAGADLNPRVFELLVRLTRSAAGIKAGSYELRQGVTPWQLLQKLTRGDTSQGEVALIEGWTFRQFRERLNANPDLSHQTVAWTDKEILQHIGATENHPEGLFFPDTYLFDKGGSDLEVYVRAYRLMQDKLQQAWQERDGRLPYTSPYQALVVASLVEKETAVAEDRPKVAAVFLNRLKRGMPLQTDPTVIYGLGRNFDGNLHKADLQGDTPYNTYRHRGLPPTPIAMPGNAALQAALHPARSSALYFVARGDGSSEFSADLESHNRAVARYQLKNRP</sequence>
<dbReference type="RefSeq" id="WP_216128236.1">
    <property type="nucleotide sequence ID" value="NZ_CP064782.1"/>
</dbReference>
<dbReference type="PANTHER" id="PTHR30518">
    <property type="entry name" value="ENDOLYTIC MUREIN TRANSGLYCOSYLASE"/>
    <property type="match status" value="1"/>
</dbReference>
<dbReference type="HAMAP" id="MF_02065">
    <property type="entry name" value="MltG"/>
    <property type="match status" value="1"/>
</dbReference>
<dbReference type="GO" id="GO:0071555">
    <property type="term" value="P:cell wall organization"/>
    <property type="evidence" value="ECO:0007669"/>
    <property type="project" value="UniProtKB-KW"/>
</dbReference>
<dbReference type="Proteomes" id="UP000683428">
    <property type="component" value="Chromosome"/>
</dbReference>
<dbReference type="NCBIfam" id="TIGR00247">
    <property type="entry name" value="endolytic transglycosylase MltG"/>
    <property type="match status" value="1"/>
</dbReference>
<evidence type="ECO:0000256" key="1">
    <source>
        <dbReference type="ARBA" id="ARBA00022475"/>
    </source>
</evidence>
<name>A0A975SNA8_9RHOO</name>
<dbReference type="EMBL" id="CP064782">
    <property type="protein sequence ID" value="QWT48959.1"/>
    <property type="molecule type" value="Genomic_DNA"/>
</dbReference>
<keyword evidence="2 7" id="KW-0812">Transmembrane</keyword>
<keyword evidence="7" id="KW-0997">Cell inner membrane</keyword>
<dbReference type="CDD" id="cd08010">
    <property type="entry name" value="MltG_like"/>
    <property type="match status" value="1"/>
</dbReference>
<evidence type="ECO:0000256" key="7">
    <source>
        <dbReference type="HAMAP-Rule" id="MF_02065"/>
    </source>
</evidence>
<dbReference type="GO" id="GO:0009252">
    <property type="term" value="P:peptidoglycan biosynthetic process"/>
    <property type="evidence" value="ECO:0007669"/>
    <property type="project" value="UniProtKB-UniRule"/>
</dbReference>
<dbReference type="EC" id="4.2.2.29" evidence="7"/>
<dbReference type="GO" id="GO:0008932">
    <property type="term" value="F:lytic endotransglycosylase activity"/>
    <property type="evidence" value="ECO:0007669"/>
    <property type="project" value="UniProtKB-UniRule"/>
</dbReference>
<evidence type="ECO:0000256" key="2">
    <source>
        <dbReference type="ARBA" id="ARBA00022692"/>
    </source>
</evidence>
<keyword evidence="9" id="KW-1185">Reference proteome</keyword>
<reference evidence="8" key="1">
    <citation type="submission" date="2020-11" db="EMBL/GenBank/DDBJ databases">
        <title>Azospira inquinata sp. nov.</title>
        <authorList>
            <person name="Moe W.M."/>
            <person name="Mikes M.C."/>
        </authorList>
    </citation>
    <scope>NUCLEOTIDE SEQUENCE</scope>
    <source>
        <strain evidence="8">Azo-3</strain>
    </source>
</reference>
<keyword evidence="5 7" id="KW-0456">Lyase</keyword>
<evidence type="ECO:0000256" key="3">
    <source>
        <dbReference type="ARBA" id="ARBA00022989"/>
    </source>
</evidence>
<evidence type="ECO:0000313" key="8">
    <source>
        <dbReference type="EMBL" id="QWT48959.1"/>
    </source>
</evidence>
<evidence type="ECO:0000256" key="6">
    <source>
        <dbReference type="ARBA" id="ARBA00023316"/>
    </source>
</evidence>
<dbReference type="KEGG" id="aiq:Azoinq_14230"/>
<evidence type="ECO:0000313" key="9">
    <source>
        <dbReference type="Proteomes" id="UP000683428"/>
    </source>
</evidence>
<organism evidence="8 9">
    <name type="scientific">Azospira inquinata</name>
    <dbReference type="NCBI Taxonomy" id="2785627"/>
    <lineage>
        <taxon>Bacteria</taxon>
        <taxon>Pseudomonadati</taxon>
        <taxon>Pseudomonadota</taxon>
        <taxon>Betaproteobacteria</taxon>
        <taxon>Rhodocyclales</taxon>
        <taxon>Rhodocyclaceae</taxon>
        <taxon>Azospira</taxon>
    </lineage>
</organism>